<evidence type="ECO:0000259" key="8">
    <source>
        <dbReference type="Pfam" id="PF05191"/>
    </source>
</evidence>
<dbReference type="InterPro" id="IPR027417">
    <property type="entry name" value="P-loop_NTPase"/>
</dbReference>
<organism evidence="9 10">
    <name type="scientific">Treponema primitia (strain ATCC BAA-887 / DSM 12427 / ZAS-2)</name>
    <dbReference type="NCBI Taxonomy" id="545694"/>
    <lineage>
        <taxon>Bacteria</taxon>
        <taxon>Pseudomonadati</taxon>
        <taxon>Spirochaetota</taxon>
        <taxon>Spirochaetia</taxon>
        <taxon>Spirochaetales</taxon>
        <taxon>Treponemataceae</taxon>
        <taxon>Treponema</taxon>
    </lineage>
</organism>
<comment type="similarity">
    <text evidence="5 6">Belongs to the adenylate kinase family.</text>
</comment>
<name>F5YIP2_TREPZ</name>
<dbReference type="RefSeq" id="WP_015709195.1">
    <property type="nucleotide sequence ID" value="NC_015578.1"/>
</dbReference>
<dbReference type="FunFam" id="3.40.50.300:FF:000106">
    <property type="entry name" value="Adenylate kinase mitochondrial"/>
    <property type="match status" value="1"/>
</dbReference>
<dbReference type="STRING" id="545694.TREPR_0854"/>
<dbReference type="Pfam" id="PF00406">
    <property type="entry name" value="ADK"/>
    <property type="match status" value="1"/>
</dbReference>
<keyword evidence="4 5" id="KW-0418">Kinase</keyword>
<dbReference type="SUPFAM" id="SSF52540">
    <property type="entry name" value="P-loop containing nucleoside triphosphate hydrolases"/>
    <property type="match status" value="1"/>
</dbReference>
<dbReference type="NCBIfam" id="TIGR01351">
    <property type="entry name" value="adk"/>
    <property type="match status" value="1"/>
</dbReference>
<feature type="binding site" evidence="5">
    <location>
        <position position="31"/>
    </location>
    <ligand>
        <name>AMP</name>
        <dbReference type="ChEBI" id="CHEBI:456215"/>
    </ligand>
</feature>
<comment type="catalytic activity">
    <reaction evidence="5 7">
        <text>AMP + ATP = 2 ADP</text>
        <dbReference type="Rhea" id="RHEA:12973"/>
        <dbReference type="ChEBI" id="CHEBI:30616"/>
        <dbReference type="ChEBI" id="CHEBI:456215"/>
        <dbReference type="ChEBI" id="CHEBI:456216"/>
        <dbReference type="EC" id="2.7.4.3"/>
    </reaction>
</comment>
<dbReference type="NCBIfam" id="NF001381">
    <property type="entry name" value="PRK00279.1-3"/>
    <property type="match status" value="1"/>
</dbReference>
<sequence>MKLIFLGPPGAGKGTLAAKAVDILKVPHISTGAIFRAAIAAKSPLGLKVKAIIDAGKLVDDATTIALVKERLAQGDAQKGYILDGFPRTIPQAEALAGFSAVDRVVNFELPDPAVLERLGGRRVCRNCGLNYHKVFNPPKKADVCDVCGGEVYTRDDDREGAIRKRIEVYRDQTAPLIDYYRKKGLLADVDAQPTVDQVVENFKQSLALKG</sequence>
<dbReference type="KEGG" id="tpi:TREPR_0854"/>
<keyword evidence="5" id="KW-0963">Cytoplasm</keyword>
<evidence type="ECO:0000256" key="2">
    <source>
        <dbReference type="ARBA" id="ARBA00022727"/>
    </source>
</evidence>
<evidence type="ECO:0000256" key="1">
    <source>
        <dbReference type="ARBA" id="ARBA00022679"/>
    </source>
</evidence>
<dbReference type="UniPathway" id="UPA00588">
    <property type="reaction ID" value="UER00649"/>
</dbReference>
<feature type="binding site" evidence="5">
    <location>
        <position position="148"/>
    </location>
    <ligand>
        <name>Zn(2+)</name>
        <dbReference type="ChEBI" id="CHEBI:29105"/>
        <note>structural</note>
    </ligand>
</feature>
<feature type="binding site" evidence="5">
    <location>
        <position position="145"/>
    </location>
    <ligand>
        <name>Zn(2+)</name>
        <dbReference type="ChEBI" id="CHEBI:29105"/>
        <note>structural</note>
    </ligand>
</feature>
<evidence type="ECO:0000256" key="5">
    <source>
        <dbReference type="HAMAP-Rule" id="MF_00235"/>
    </source>
</evidence>
<comment type="pathway">
    <text evidence="5">Purine metabolism; AMP biosynthesis via salvage pathway; AMP from ADP: step 1/1.</text>
</comment>
<comment type="subunit">
    <text evidence="5 7">Monomer.</text>
</comment>
<keyword evidence="5 7" id="KW-0067">ATP-binding</keyword>
<feature type="domain" description="Adenylate kinase active site lid" evidence="8">
    <location>
        <begin position="122"/>
        <end position="157"/>
    </location>
</feature>
<feature type="region of interest" description="NMP" evidence="5">
    <location>
        <begin position="30"/>
        <end position="59"/>
    </location>
</feature>
<dbReference type="GO" id="GO:0044209">
    <property type="term" value="P:AMP salvage"/>
    <property type="evidence" value="ECO:0007669"/>
    <property type="project" value="UniProtKB-UniRule"/>
</dbReference>
<feature type="binding site" evidence="5">
    <location>
        <begin position="10"/>
        <end position="15"/>
    </location>
    <ligand>
        <name>ATP</name>
        <dbReference type="ChEBI" id="CHEBI:30616"/>
    </ligand>
</feature>
<dbReference type="InterPro" id="IPR007862">
    <property type="entry name" value="Adenylate_kinase_lid-dom"/>
</dbReference>
<dbReference type="GO" id="GO:0005737">
    <property type="term" value="C:cytoplasm"/>
    <property type="evidence" value="ECO:0007669"/>
    <property type="project" value="UniProtKB-SubCell"/>
</dbReference>
<dbReference type="EMBL" id="CP001843">
    <property type="protein sequence ID" value="AEF86539.1"/>
    <property type="molecule type" value="Genomic_DNA"/>
</dbReference>
<comment type="function">
    <text evidence="5">Catalyzes the reversible transfer of the terminal phosphate group between ATP and AMP. Plays an important role in cellular energy homeostasis and in adenine nucleotide metabolism.</text>
</comment>
<feature type="binding site" evidence="5">
    <location>
        <begin position="85"/>
        <end position="88"/>
    </location>
    <ligand>
        <name>AMP</name>
        <dbReference type="ChEBI" id="CHEBI:456215"/>
    </ligand>
</feature>
<feature type="binding site" evidence="5">
    <location>
        <position position="36"/>
    </location>
    <ligand>
        <name>AMP</name>
        <dbReference type="ChEBI" id="CHEBI:456215"/>
    </ligand>
</feature>
<gene>
    <name evidence="5" type="primary">adk</name>
    <name evidence="9" type="ordered locus">TREPR_0854</name>
</gene>
<feature type="binding site" evidence="5">
    <location>
        <position position="128"/>
    </location>
    <ligand>
        <name>Zn(2+)</name>
        <dbReference type="ChEBI" id="CHEBI:29105"/>
        <note>structural</note>
    </ligand>
</feature>
<dbReference type="HOGENOM" id="CLU_032354_1_1_12"/>
<dbReference type="GO" id="GO:0008270">
    <property type="term" value="F:zinc ion binding"/>
    <property type="evidence" value="ECO:0007669"/>
    <property type="project" value="UniProtKB-UniRule"/>
</dbReference>
<feature type="binding site" evidence="5">
    <location>
        <begin position="57"/>
        <end position="59"/>
    </location>
    <ligand>
        <name>AMP</name>
        <dbReference type="ChEBI" id="CHEBI:456215"/>
    </ligand>
</feature>
<keyword evidence="3 5" id="KW-0547">Nucleotide-binding</keyword>
<dbReference type="HAMAP" id="MF_00235">
    <property type="entry name" value="Adenylate_kinase_Adk"/>
    <property type="match status" value="1"/>
</dbReference>
<dbReference type="InterPro" id="IPR033690">
    <property type="entry name" value="Adenylat_kinase_CS"/>
</dbReference>
<dbReference type="Proteomes" id="UP000009223">
    <property type="component" value="Chromosome"/>
</dbReference>
<evidence type="ECO:0000313" key="9">
    <source>
        <dbReference type="EMBL" id="AEF86539.1"/>
    </source>
</evidence>
<evidence type="ECO:0000256" key="3">
    <source>
        <dbReference type="ARBA" id="ARBA00022741"/>
    </source>
</evidence>
<dbReference type="AlphaFoldDB" id="F5YIP2"/>
<dbReference type="eggNOG" id="COG0563">
    <property type="taxonomic scope" value="Bacteria"/>
</dbReference>
<dbReference type="PROSITE" id="PS00113">
    <property type="entry name" value="ADENYLATE_KINASE"/>
    <property type="match status" value="1"/>
</dbReference>
<accession>F5YIP2</accession>
<reference evidence="9 10" key="2">
    <citation type="journal article" date="2011" name="ISME J.">
        <title>RNA-seq reveals cooperative metabolic interactions between two termite-gut spirochete species in co-culture.</title>
        <authorList>
            <person name="Rosenthal A.Z."/>
            <person name="Matson E.G."/>
            <person name="Eldar A."/>
            <person name="Leadbetter J.R."/>
        </authorList>
    </citation>
    <scope>NUCLEOTIDE SEQUENCE [LARGE SCALE GENOMIC DNA]</scope>
    <source>
        <strain evidence="10">ATCC BAA-887 / DSM 12427 / ZAS-2</strain>
    </source>
</reference>
<dbReference type="NCBIfam" id="NF001380">
    <property type="entry name" value="PRK00279.1-2"/>
    <property type="match status" value="1"/>
</dbReference>
<evidence type="ECO:0000256" key="7">
    <source>
        <dbReference type="RuleBase" id="RU003331"/>
    </source>
</evidence>
<keyword evidence="2 5" id="KW-0545">Nucleotide biosynthesis</keyword>
<keyword evidence="1 5" id="KW-0808">Transferase</keyword>
<evidence type="ECO:0000256" key="6">
    <source>
        <dbReference type="RuleBase" id="RU003330"/>
    </source>
</evidence>
<feature type="binding site" evidence="5">
    <location>
        <position position="125"/>
    </location>
    <ligand>
        <name>Zn(2+)</name>
        <dbReference type="ChEBI" id="CHEBI:29105"/>
        <note>structural</note>
    </ligand>
</feature>
<feature type="region of interest" description="LID" evidence="5">
    <location>
        <begin position="121"/>
        <end position="158"/>
    </location>
</feature>
<dbReference type="Pfam" id="PF05191">
    <property type="entry name" value="ADK_lid"/>
    <property type="match status" value="1"/>
</dbReference>
<dbReference type="PANTHER" id="PTHR23359">
    <property type="entry name" value="NUCLEOTIDE KINASE"/>
    <property type="match status" value="1"/>
</dbReference>
<reference evidence="10" key="1">
    <citation type="submission" date="2009-12" db="EMBL/GenBank/DDBJ databases">
        <title>Complete sequence of Treponema primitia strain ZAS-2.</title>
        <authorList>
            <person name="Tetu S.G."/>
            <person name="Matson E."/>
            <person name="Ren Q."/>
            <person name="Seshadri R."/>
            <person name="Elbourne L."/>
            <person name="Hassan K.A."/>
            <person name="Durkin A."/>
            <person name="Radune D."/>
            <person name="Mohamoud Y."/>
            <person name="Shay R."/>
            <person name="Jin S."/>
            <person name="Zhang X."/>
            <person name="Lucey K."/>
            <person name="Ballor N.R."/>
            <person name="Ottesen E."/>
            <person name="Rosenthal R."/>
            <person name="Allen A."/>
            <person name="Leadbetter J.R."/>
            <person name="Paulsen I.T."/>
        </authorList>
    </citation>
    <scope>NUCLEOTIDE SEQUENCE [LARGE SCALE GENOMIC DNA]</scope>
    <source>
        <strain evidence="10">ATCC BAA-887 / DSM 12427 / ZAS-2</strain>
    </source>
</reference>
<evidence type="ECO:0000313" key="10">
    <source>
        <dbReference type="Proteomes" id="UP000009223"/>
    </source>
</evidence>
<dbReference type="CDD" id="cd01428">
    <property type="entry name" value="ADK"/>
    <property type="match status" value="1"/>
</dbReference>
<feature type="binding site" evidence="5">
    <location>
        <position position="155"/>
    </location>
    <ligand>
        <name>AMP</name>
        <dbReference type="ChEBI" id="CHEBI:456215"/>
    </ligand>
</feature>
<feature type="binding site" evidence="5">
    <location>
        <position position="194"/>
    </location>
    <ligand>
        <name>ATP</name>
        <dbReference type="ChEBI" id="CHEBI:30616"/>
    </ligand>
</feature>
<feature type="binding site" evidence="5">
    <location>
        <position position="92"/>
    </location>
    <ligand>
        <name>AMP</name>
        <dbReference type="ChEBI" id="CHEBI:456215"/>
    </ligand>
</feature>
<dbReference type="InterPro" id="IPR000850">
    <property type="entry name" value="Adenylat/UMP-CMP_kin"/>
</dbReference>
<feature type="binding site" evidence="5">
    <location>
        <position position="166"/>
    </location>
    <ligand>
        <name>AMP</name>
        <dbReference type="ChEBI" id="CHEBI:456215"/>
    </ligand>
</feature>
<comment type="subcellular location">
    <subcellularLocation>
        <location evidence="5 7">Cytoplasm</location>
    </subcellularLocation>
</comment>
<dbReference type="GO" id="GO:0005524">
    <property type="term" value="F:ATP binding"/>
    <property type="evidence" value="ECO:0007669"/>
    <property type="project" value="UniProtKB-UniRule"/>
</dbReference>
<evidence type="ECO:0000256" key="4">
    <source>
        <dbReference type="ARBA" id="ARBA00022777"/>
    </source>
</evidence>
<dbReference type="EC" id="2.7.4.3" evidence="5 7"/>
<keyword evidence="5" id="KW-0479">Metal-binding</keyword>
<dbReference type="GO" id="GO:0004017">
    <property type="term" value="F:AMP kinase activity"/>
    <property type="evidence" value="ECO:0007669"/>
    <property type="project" value="UniProtKB-UniRule"/>
</dbReference>
<proteinExistence type="inferred from homology"/>
<comment type="caution">
    <text evidence="5">Lacks conserved residue(s) required for the propagation of feature annotation.</text>
</comment>
<comment type="domain">
    <text evidence="5">Consists of three domains, a large central CORE domain and two small peripheral domains, NMPbind and LID, which undergo movements during catalysis. The LID domain closes over the site of phosphoryl transfer upon ATP binding. Assembling and dissambling the active center during each catalytic cycle provides an effective means to prevent ATP hydrolysis. Some bacteria have evolved a zinc-coordinating structure that stabilizes the LID domain.</text>
</comment>
<dbReference type="InterPro" id="IPR006259">
    <property type="entry name" value="Adenyl_kin_sub"/>
</dbReference>
<feature type="binding site" evidence="5">
    <location>
        <position position="122"/>
    </location>
    <ligand>
        <name>ATP</name>
        <dbReference type="ChEBI" id="CHEBI:30616"/>
    </ligand>
</feature>
<keyword evidence="5" id="KW-0862">Zinc</keyword>
<dbReference type="Gene3D" id="3.40.50.300">
    <property type="entry name" value="P-loop containing nucleotide triphosphate hydrolases"/>
    <property type="match status" value="1"/>
</dbReference>
<dbReference type="OrthoDB" id="9805030at2"/>
<protein>
    <recommendedName>
        <fullName evidence="5 7">Adenylate kinase</fullName>
        <shortName evidence="5">AK</shortName>
        <ecNumber evidence="5 7">2.7.4.3</ecNumber>
    </recommendedName>
    <alternativeName>
        <fullName evidence="5">ATP-AMP transphosphorylase</fullName>
    </alternativeName>
    <alternativeName>
        <fullName evidence="5">ATP:AMP phosphotransferase</fullName>
    </alternativeName>
    <alternativeName>
        <fullName evidence="5">Adenylate monophosphate kinase</fullName>
    </alternativeName>
</protein>
<dbReference type="PRINTS" id="PR00094">
    <property type="entry name" value="ADENYLTKNASE"/>
</dbReference>
<keyword evidence="10" id="KW-1185">Reference proteome</keyword>